<reference evidence="2" key="1">
    <citation type="submission" date="2021-01" db="EMBL/GenBank/DDBJ databases">
        <title>Adiantum capillus-veneris genome.</title>
        <authorList>
            <person name="Fang Y."/>
            <person name="Liao Q."/>
        </authorList>
    </citation>
    <scope>NUCLEOTIDE SEQUENCE</scope>
    <source>
        <strain evidence="2">H3</strain>
        <tissue evidence="2">Leaf</tissue>
    </source>
</reference>
<sequence length="69" mass="7669">MMSPSFAQVVNGQQNNGYGPHSHSPLIGSPSKDHDYRSEEVVHMGFPPRPCDLSLVKHCRDHRQEATIG</sequence>
<gene>
    <name evidence="2" type="ORF">GOP47_0003060</name>
</gene>
<evidence type="ECO:0000256" key="1">
    <source>
        <dbReference type="SAM" id="MobiDB-lite"/>
    </source>
</evidence>
<dbReference type="Proteomes" id="UP000886520">
    <property type="component" value="Chromosome 3"/>
</dbReference>
<dbReference type="AlphaFoldDB" id="A0A9D4ZRW5"/>
<dbReference type="EMBL" id="JABFUD020000002">
    <property type="protein sequence ID" value="KAI5083317.1"/>
    <property type="molecule type" value="Genomic_DNA"/>
</dbReference>
<feature type="compositionally biased region" description="Polar residues" evidence="1">
    <location>
        <begin position="1"/>
        <end position="17"/>
    </location>
</feature>
<organism evidence="2 3">
    <name type="scientific">Adiantum capillus-veneris</name>
    <name type="common">Maidenhair fern</name>
    <dbReference type="NCBI Taxonomy" id="13818"/>
    <lineage>
        <taxon>Eukaryota</taxon>
        <taxon>Viridiplantae</taxon>
        <taxon>Streptophyta</taxon>
        <taxon>Embryophyta</taxon>
        <taxon>Tracheophyta</taxon>
        <taxon>Polypodiopsida</taxon>
        <taxon>Polypodiidae</taxon>
        <taxon>Polypodiales</taxon>
        <taxon>Pteridineae</taxon>
        <taxon>Pteridaceae</taxon>
        <taxon>Vittarioideae</taxon>
        <taxon>Adiantum</taxon>
    </lineage>
</organism>
<evidence type="ECO:0000313" key="2">
    <source>
        <dbReference type="EMBL" id="KAI5083317.1"/>
    </source>
</evidence>
<keyword evidence="3" id="KW-1185">Reference proteome</keyword>
<evidence type="ECO:0000313" key="3">
    <source>
        <dbReference type="Proteomes" id="UP000886520"/>
    </source>
</evidence>
<accession>A0A9D4ZRW5</accession>
<protein>
    <submittedName>
        <fullName evidence="2">Uncharacterized protein</fullName>
    </submittedName>
</protein>
<proteinExistence type="predicted"/>
<name>A0A9D4ZRW5_ADICA</name>
<feature type="region of interest" description="Disordered" evidence="1">
    <location>
        <begin position="1"/>
        <end position="37"/>
    </location>
</feature>
<comment type="caution">
    <text evidence="2">The sequence shown here is derived from an EMBL/GenBank/DDBJ whole genome shotgun (WGS) entry which is preliminary data.</text>
</comment>